<protein>
    <recommendedName>
        <fullName evidence="4">SH3 domain-binding glutamic acid-rich-like protein</fullName>
    </recommendedName>
</protein>
<dbReference type="InterPro" id="IPR036249">
    <property type="entry name" value="Thioredoxin-like_sf"/>
</dbReference>
<dbReference type="InParanoid" id="H2ZP97"/>
<dbReference type="Ensembl" id="ENSCSAVT00000019623.1">
    <property type="protein sequence ID" value="ENSCSAVP00000019413.1"/>
    <property type="gene ID" value="ENSCSAVG00000011387.1"/>
</dbReference>
<sequence>MGIVVYTTSVFLDKSMRDHQDKVLQFLEVNNIEAEIIDLTMHTSARDVMLERMPEDKKNGKVLPPQVFNGDVYCGSYEDFFLASEEGLPFSFFRIPPPPNSYEEKLLIKKNGCP</sequence>
<evidence type="ECO:0008006" key="4">
    <source>
        <dbReference type="Google" id="ProtNLM"/>
    </source>
</evidence>
<dbReference type="PANTHER" id="PTHR12232:SF0">
    <property type="entry name" value="THIOREDOXIN DOMAIN-CONTAINING PROTEIN"/>
    <property type="match status" value="1"/>
</dbReference>
<dbReference type="FunCoup" id="H2ZP97">
    <property type="interactions" value="25"/>
</dbReference>
<dbReference type="GO" id="GO:0005737">
    <property type="term" value="C:cytoplasm"/>
    <property type="evidence" value="ECO:0007669"/>
    <property type="project" value="TreeGrafter"/>
</dbReference>
<accession>H2ZP97</accession>
<keyword evidence="3" id="KW-1185">Reference proteome</keyword>
<proteinExistence type="inferred from homology"/>
<reference evidence="2" key="2">
    <citation type="submission" date="2025-08" db="UniProtKB">
        <authorList>
            <consortium name="Ensembl"/>
        </authorList>
    </citation>
    <scope>IDENTIFICATION</scope>
</reference>
<dbReference type="InterPro" id="IPR051033">
    <property type="entry name" value="SH3BGR"/>
</dbReference>
<evidence type="ECO:0000313" key="3">
    <source>
        <dbReference type="Proteomes" id="UP000007875"/>
    </source>
</evidence>
<dbReference type="Proteomes" id="UP000007875">
    <property type="component" value="Unassembled WGS sequence"/>
</dbReference>
<dbReference type="Gene3D" id="3.40.30.10">
    <property type="entry name" value="Glutaredoxin"/>
    <property type="match status" value="1"/>
</dbReference>
<dbReference type="InterPro" id="IPR006993">
    <property type="entry name" value="Glut_rich_SH3-bd"/>
</dbReference>
<evidence type="ECO:0000256" key="1">
    <source>
        <dbReference type="ARBA" id="ARBA00007764"/>
    </source>
</evidence>
<dbReference type="HOGENOM" id="CLU_084862_3_0_1"/>
<dbReference type="OMA" id="MYKNIPK"/>
<reference evidence="2" key="3">
    <citation type="submission" date="2025-09" db="UniProtKB">
        <authorList>
            <consortium name="Ensembl"/>
        </authorList>
    </citation>
    <scope>IDENTIFICATION</scope>
</reference>
<evidence type="ECO:0000313" key="2">
    <source>
        <dbReference type="Ensembl" id="ENSCSAVP00000019413.1"/>
    </source>
</evidence>
<dbReference type="Pfam" id="PF04908">
    <property type="entry name" value="SH3BGR"/>
    <property type="match status" value="1"/>
</dbReference>
<dbReference type="AlphaFoldDB" id="H2ZP97"/>
<dbReference type="PANTHER" id="PTHR12232">
    <property type="entry name" value="SH3 DOMAIN-BINDING GLUTAMIC ACID-RICH-LIKE PROTEIN"/>
    <property type="match status" value="1"/>
</dbReference>
<dbReference type="eggNOG" id="KOG4023">
    <property type="taxonomic scope" value="Eukaryota"/>
</dbReference>
<dbReference type="SUPFAM" id="SSF52833">
    <property type="entry name" value="Thioredoxin-like"/>
    <property type="match status" value="1"/>
</dbReference>
<organism evidence="2 3">
    <name type="scientific">Ciona savignyi</name>
    <name type="common">Pacific transparent sea squirt</name>
    <dbReference type="NCBI Taxonomy" id="51511"/>
    <lineage>
        <taxon>Eukaryota</taxon>
        <taxon>Metazoa</taxon>
        <taxon>Chordata</taxon>
        <taxon>Tunicata</taxon>
        <taxon>Ascidiacea</taxon>
        <taxon>Phlebobranchia</taxon>
        <taxon>Cionidae</taxon>
        <taxon>Ciona</taxon>
    </lineage>
</organism>
<comment type="similarity">
    <text evidence="1">Belongs to the SH3BGR family.</text>
</comment>
<name>H2ZP97_CIOSA</name>
<reference evidence="3" key="1">
    <citation type="submission" date="2003-08" db="EMBL/GenBank/DDBJ databases">
        <authorList>
            <person name="Birren B."/>
            <person name="Nusbaum C."/>
            <person name="Abebe A."/>
            <person name="Abouelleil A."/>
            <person name="Adekoya E."/>
            <person name="Ait-zahra M."/>
            <person name="Allen N."/>
            <person name="Allen T."/>
            <person name="An P."/>
            <person name="Anderson M."/>
            <person name="Anderson S."/>
            <person name="Arachchi H."/>
            <person name="Armbruster J."/>
            <person name="Bachantsang P."/>
            <person name="Baldwin J."/>
            <person name="Barry A."/>
            <person name="Bayul T."/>
            <person name="Blitshsteyn B."/>
            <person name="Bloom T."/>
            <person name="Blye J."/>
            <person name="Boguslavskiy L."/>
            <person name="Borowsky M."/>
            <person name="Boukhgalter B."/>
            <person name="Brunache A."/>
            <person name="Butler J."/>
            <person name="Calixte N."/>
            <person name="Calvo S."/>
            <person name="Camarata J."/>
            <person name="Campo K."/>
            <person name="Chang J."/>
            <person name="Cheshatsang Y."/>
            <person name="Citroen M."/>
            <person name="Collymore A."/>
            <person name="Considine T."/>
            <person name="Cook A."/>
            <person name="Cooke P."/>
            <person name="Corum B."/>
            <person name="Cuomo C."/>
            <person name="David R."/>
            <person name="Dawoe T."/>
            <person name="Degray S."/>
            <person name="Dodge S."/>
            <person name="Dooley K."/>
            <person name="Dorje P."/>
            <person name="Dorjee K."/>
            <person name="Dorris L."/>
            <person name="Duffey N."/>
            <person name="Dupes A."/>
            <person name="Elkins T."/>
            <person name="Engels R."/>
            <person name="Erickson J."/>
            <person name="Farina A."/>
            <person name="Faro S."/>
            <person name="Ferreira P."/>
            <person name="Fischer H."/>
            <person name="Fitzgerald M."/>
            <person name="Foley K."/>
            <person name="Gage D."/>
            <person name="Galagan J."/>
            <person name="Gearin G."/>
            <person name="Gnerre S."/>
            <person name="Gnirke A."/>
            <person name="Goyette A."/>
            <person name="Graham J."/>
            <person name="Grandbois E."/>
            <person name="Gyaltsen K."/>
            <person name="Hafez N."/>
            <person name="Hagopian D."/>
            <person name="Hagos B."/>
            <person name="Hall J."/>
            <person name="Hatcher B."/>
            <person name="Heller A."/>
            <person name="Higgins H."/>
            <person name="Honan T."/>
            <person name="Horn A."/>
            <person name="Houde N."/>
            <person name="Hughes L."/>
            <person name="Hulme W."/>
            <person name="Husby E."/>
            <person name="Iliev I."/>
            <person name="Jaffe D."/>
            <person name="Jones C."/>
            <person name="Kamal M."/>
            <person name="Kamat A."/>
            <person name="Kamvysselis M."/>
            <person name="Karlsson E."/>
            <person name="Kells C."/>
            <person name="Kieu A."/>
            <person name="Kisner P."/>
            <person name="Kodira C."/>
            <person name="Kulbokas E."/>
            <person name="Labutti K."/>
            <person name="Lama D."/>
            <person name="Landers T."/>
            <person name="Leger J."/>
            <person name="Levine S."/>
            <person name="Lewis D."/>
            <person name="Lewis T."/>
            <person name="Lindblad-toh K."/>
            <person name="Liu X."/>
            <person name="Lokyitsang T."/>
            <person name="Lokyitsang Y."/>
            <person name="Lucien O."/>
            <person name="Lui A."/>
            <person name="Ma L.J."/>
            <person name="Mabbitt R."/>
            <person name="Macdonald J."/>
            <person name="Maclean C."/>
            <person name="Major J."/>
            <person name="Manning J."/>
            <person name="Marabella R."/>
            <person name="Maru K."/>
            <person name="Matthews C."/>
            <person name="Mauceli E."/>
            <person name="Mccarthy M."/>
            <person name="Mcdonough S."/>
            <person name="Mcghee T."/>
            <person name="Meldrim J."/>
            <person name="Meneus L."/>
            <person name="Mesirov J."/>
            <person name="Mihalev A."/>
            <person name="Mihova T."/>
            <person name="Mikkelsen T."/>
            <person name="Mlenga V."/>
            <person name="Moru K."/>
            <person name="Mozes J."/>
            <person name="Mulrain L."/>
            <person name="Munson G."/>
            <person name="Naylor J."/>
            <person name="Newes C."/>
            <person name="Nguyen C."/>
            <person name="Nguyen N."/>
            <person name="Nguyen T."/>
            <person name="Nicol R."/>
            <person name="Nielsen C."/>
            <person name="Nizzari M."/>
            <person name="Norbu C."/>
            <person name="Norbu N."/>
            <person name="O'donnell P."/>
            <person name="Okoawo O."/>
            <person name="O'leary S."/>
            <person name="Omotosho B."/>
            <person name="O'neill K."/>
            <person name="Osman S."/>
            <person name="Parker S."/>
            <person name="Perrin D."/>
            <person name="Phunkhang P."/>
            <person name="Piqani B."/>
            <person name="Purcell S."/>
            <person name="Rachupka T."/>
            <person name="Ramasamy U."/>
            <person name="Rameau R."/>
            <person name="Ray V."/>
            <person name="Raymond C."/>
            <person name="Retta R."/>
            <person name="Richardson S."/>
            <person name="Rise C."/>
            <person name="Rodriguez J."/>
            <person name="Rogers J."/>
            <person name="Rogov P."/>
            <person name="Rutman M."/>
            <person name="Schupbach R."/>
            <person name="Seaman C."/>
            <person name="Settipalli S."/>
            <person name="Sharpe T."/>
            <person name="Sheridan J."/>
            <person name="Sherpa N."/>
            <person name="Shi J."/>
            <person name="Smirnov S."/>
            <person name="Smith C."/>
            <person name="Sougnez C."/>
            <person name="Spencer B."/>
            <person name="Stalker J."/>
            <person name="Stange-thomann N."/>
            <person name="Stavropoulos S."/>
            <person name="Stetson K."/>
            <person name="Stone C."/>
            <person name="Stone S."/>
            <person name="Stubbs M."/>
            <person name="Talamas J."/>
            <person name="Tchuinga P."/>
            <person name="Tenzing P."/>
            <person name="Tesfaye S."/>
            <person name="Theodore J."/>
            <person name="Thoulutsang Y."/>
            <person name="Topham K."/>
            <person name="Towey S."/>
            <person name="Tsamla T."/>
            <person name="Tsomo N."/>
            <person name="Vallee D."/>
            <person name="Vassiliev H."/>
            <person name="Venkataraman V."/>
            <person name="Vinson J."/>
            <person name="Vo A."/>
            <person name="Wade C."/>
            <person name="Wang S."/>
            <person name="Wangchuk T."/>
            <person name="Wangdi T."/>
            <person name="Whittaker C."/>
            <person name="Wilkinson J."/>
            <person name="Wu Y."/>
            <person name="Wyman D."/>
            <person name="Yadav S."/>
            <person name="Yang S."/>
            <person name="Yang X."/>
            <person name="Yeager S."/>
            <person name="Yee E."/>
            <person name="Young G."/>
            <person name="Zainoun J."/>
            <person name="Zembeck L."/>
            <person name="Zimmer A."/>
            <person name="Zody M."/>
            <person name="Lander E."/>
        </authorList>
    </citation>
    <scope>NUCLEOTIDE SEQUENCE [LARGE SCALE GENOMIC DNA]</scope>
</reference>